<feature type="domain" description="SPK" evidence="1">
    <location>
        <begin position="259"/>
        <end position="369"/>
    </location>
</feature>
<dbReference type="PANTHER" id="PTHR23362">
    <property type="entry name" value="L-PLASTIN-RELATED"/>
    <property type="match status" value="1"/>
</dbReference>
<dbReference type="InterPro" id="IPR053315">
    <property type="entry name" value="Peptidase_C14A"/>
</dbReference>
<dbReference type="STRING" id="1561998.A0A1I7SZ91"/>
<dbReference type="Proteomes" id="UP000095282">
    <property type="component" value="Unplaced"/>
</dbReference>
<accession>A0A1I7SZ91</accession>
<keyword evidence="2" id="KW-1185">Reference proteome</keyword>
<dbReference type="AlphaFoldDB" id="A0A1I7SZ91"/>
<feature type="domain" description="SPK" evidence="1">
    <location>
        <begin position="7"/>
        <end position="115"/>
    </location>
</feature>
<dbReference type="WBParaSite" id="Csp11.Scaffold408.g941.t1">
    <property type="protein sequence ID" value="Csp11.Scaffold408.g941.t1"/>
    <property type="gene ID" value="Csp11.Scaffold408.g941"/>
</dbReference>
<organism evidence="2 3">
    <name type="scientific">Caenorhabditis tropicalis</name>
    <dbReference type="NCBI Taxonomy" id="1561998"/>
    <lineage>
        <taxon>Eukaryota</taxon>
        <taxon>Metazoa</taxon>
        <taxon>Ecdysozoa</taxon>
        <taxon>Nematoda</taxon>
        <taxon>Chromadorea</taxon>
        <taxon>Rhabditida</taxon>
        <taxon>Rhabditina</taxon>
        <taxon>Rhabditomorpha</taxon>
        <taxon>Rhabditoidea</taxon>
        <taxon>Rhabditidae</taxon>
        <taxon>Peloderinae</taxon>
        <taxon>Caenorhabditis</taxon>
    </lineage>
</organism>
<evidence type="ECO:0000259" key="1">
    <source>
        <dbReference type="SMART" id="SM00583"/>
    </source>
</evidence>
<dbReference type="eggNOG" id="ENOG502TJN5">
    <property type="taxonomic scope" value="Eukaryota"/>
</dbReference>
<dbReference type="SMART" id="SM00583">
    <property type="entry name" value="SPK"/>
    <property type="match status" value="4"/>
</dbReference>
<evidence type="ECO:0000313" key="2">
    <source>
        <dbReference type="Proteomes" id="UP000095282"/>
    </source>
</evidence>
<dbReference type="Pfam" id="PF04435">
    <property type="entry name" value="SPK"/>
    <property type="match status" value="4"/>
</dbReference>
<feature type="domain" description="SPK" evidence="1">
    <location>
        <begin position="132"/>
        <end position="242"/>
    </location>
</feature>
<name>A0A1I7SZ91_9PELO</name>
<evidence type="ECO:0000313" key="3">
    <source>
        <dbReference type="WBParaSite" id="Csp11.Scaffold408.g941.t1"/>
    </source>
</evidence>
<reference evidence="3" key="1">
    <citation type="submission" date="2016-11" db="UniProtKB">
        <authorList>
            <consortium name="WormBaseParasite"/>
        </authorList>
    </citation>
    <scope>IDENTIFICATION</scope>
</reference>
<sequence length="698" mass="80684">MKSDSKEWEDFVRFLTKKCENVVSPMTLHSICSEYTCGSFCFYSNWKDQINEYRNNIPKREDIDHRLKVKMMFGLSVPVDAELLEKFREEAVVEIDTKNRIIKYMANDRSLTLKGDHRHIGKFQSYSNEEKNEEKMISFLVNKCENIVSPLNILYLCEELNKFSGSSMSCSYWVNRIKKYRLKIHEIADLDVPTKVKMMFGLSVPVDTELLEKFRKDAVVEIDTKNRIIKYVANNGSLALKGDHRHGGKFRSYENDEKVDEHLTSFFVKKCDNIVSPLVISNLWKELNKLSRSSMSCSYWINRIKKYRLKIHEIAGVDVSTKVKMMFGLSAPLDLEFIDKLKNYAYFDLDEQNRIIRYDSKVGSLELQGAHSTPLGRKPHVEDTKELSDFIEFVIAKCVTTESPLNFGSVCEEFADMSTKKPYHYWHPKIYSYRERIIRQEGLDFSTRIRILFGLSFSVQPDYIQELRKNAIVEVDNRNRIIRYEAKDGSLCLHGDHSASAKRKSIGVELQSKKRVKSSNMMIERWKNFPLLNVPVKSEITDTFSYEEPEKKNVLVTPEKENTEDKTSQLSVLDALHTLVLCLDSPTFVELRDKIESAMGNANTISKYISSNDILHGFNVCLIEIRKCAKFATSAESIRINLFLQTIKTILISLKIPGLDAFCRQLSADITKYYDMDEKVPVRKVIAALENLLAVFSS</sequence>
<dbReference type="PANTHER" id="PTHR23362:SF8">
    <property type="entry name" value="SPK DOMAIN-CONTAINING PROTEIN"/>
    <property type="match status" value="1"/>
</dbReference>
<dbReference type="InterPro" id="IPR006570">
    <property type="entry name" value="SPK_dom"/>
</dbReference>
<feature type="domain" description="SPK" evidence="1">
    <location>
        <begin position="386"/>
        <end position="495"/>
    </location>
</feature>
<protein>
    <submittedName>
        <fullName evidence="3">SPK domain-containing protein</fullName>
    </submittedName>
</protein>
<proteinExistence type="predicted"/>